<evidence type="ECO:0000313" key="2">
    <source>
        <dbReference type="Proteomes" id="UP000192813"/>
    </source>
</evidence>
<dbReference type="RefSeq" id="WP_083067640.1">
    <property type="nucleotide sequence ID" value="NZ_NBTM02000001.1"/>
</dbReference>
<dbReference type="AlphaFoldDB" id="A0A2J9PKI8"/>
<dbReference type="Proteomes" id="UP000192813">
    <property type="component" value="Unassembled WGS sequence"/>
</dbReference>
<accession>A0A2J9PKI8</accession>
<name>A0A2J9PKI8_9LACT</name>
<evidence type="ECO:0000313" key="1">
    <source>
        <dbReference type="EMBL" id="PNL90864.1"/>
    </source>
</evidence>
<gene>
    <name evidence="1" type="ORF">A6J77_000710</name>
</gene>
<dbReference type="EMBL" id="NBTM02000001">
    <property type="protein sequence ID" value="PNL90864.1"/>
    <property type="molecule type" value="Genomic_DNA"/>
</dbReference>
<protein>
    <submittedName>
        <fullName evidence="1">Uncharacterized protein</fullName>
    </submittedName>
</protein>
<comment type="caution">
    <text evidence="1">The sequence shown here is derived from an EMBL/GenBank/DDBJ whole genome shotgun (WGS) entry which is preliminary data.</text>
</comment>
<organism evidence="1 2">
    <name type="scientific">Aerococcus viridans</name>
    <dbReference type="NCBI Taxonomy" id="1377"/>
    <lineage>
        <taxon>Bacteria</taxon>
        <taxon>Bacillati</taxon>
        <taxon>Bacillota</taxon>
        <taxon>Bacilli</taxon>
        <taxon>Lactobacillales</taxon>
        <taxon>Aerococcaceae</taxon>
        <taxon>Aerococcus</taxon>
    </lineage>
</organism>
<proteinExistence type="predicted"/>
<sequence>MNHDSKKFLYWSFVTVAYLIGWASAIEYNLNDLITTLLFWALVGNAYKAYQYAKTADLFIWIEEE</sequence>
<reference evidence="2" key="1">
    <citation type="submission" date="2017-12" db="EMBL/GenBank/DDBJ databases">
        <title>FDA dAtabase for Regulatory Grade micrObial Sequences (FDA-ARGOS): Supporting development and validation of Infectious Disease Dx tests.</title>
        <authorList>
            <person name="Hoffmann M."/>
            <person name="Allard M."/>
            <person name="Evans P."/>
            <person name="Brown E."/>
            <person name="Tallon L."/>
            <person name="Sadzewicz L."/>
            <person name="Sengamalay N."/>
            <person name="Ott S."/>
            <person name="Godinez A."/>
            <person name="Nagaraj S."/>
            <person name="Vavikolanu K."/>
            <person name="Aluvathingal J."/>
            <person name="Nadendla S."/>
            <person name="Sichtig H."/>
        </authorList>
    </citation>
    <scope>NUCLEOTIDE SEQUENCE [LARGE SCALE GENOMIC DNA]</scope>
    <source>
        <strain evidence="2">FDAARGOS_249</strain>
    </source>
</reference>